<dbReference type="Gene3D" id="3.40.190.290">
    <property type="match status" value="1"/>
</dbReference>
<dbReference type="InterPro" id="IPR036388">
    <property type="entry name" value="WH-like_DNA-bd_sf"/>
</dbReference>
<dbReference type="InterPro" id="IPR005119">
    <property type="entry name" value="LysR_subst-bd"/>
</dbReference>
<dbReference type="EMBL" id="AP019376">
    <property type="protein sequence ID" value="BBH88682.1"/>
    <property type="molecule type" value="Genomic_DNA"/>
</dbReference>
<dbReference type="Pfam" id="PF03466">
    <property type="entry name" value="LysR_substrate"/>
    <property type="match status" value="1"/>
</dbReference>
<dbReference type="InterPro" id="IPR000847">
    <property type="entry name" value="LysR_HTH_N"/>
</dbReference>
<dbReference type="PANTHER" id="PTHR30346:SF28">
    <property type="entry name" value="HTH-TYPE TRANSCRIPTIONAL REGULATOR CYNR"/>
    <property type="match status" value="1"/>
</dbReference>
<gene>
    <name evidence="6" type="ORF">KTC_34330</name>
</gene>
<dbReference type="SUPFAM" id="SSF53850">
    <property type="entry name" value="Periplasmic binding protein-like II"/>
    <property type="match status" value="1"/>
</dbReference>
<evidence type="ECO:0000256" key="2">
    <source>
        <dbReference type="ARBA" id="ARBA00023015"/>
    </source>
</evidence>
<dbReference type="Pfam" id="PF00126">
    <property type="entry name" value="HTH_1"/>
    <property type="match status" value="1"/>
</dbReference>
<dbReference type="CDD" id="cd05466">
    <property type="entry name" value="PBP2_LTTR_substrate"/>
    <property type="match status" value="1"/>
</dbReference>
<dbReference type="SUPFAM" id="SSF46785">
    <property type="entry name" value="Winged helix' DNA-binding domain"/>
    <property type="match status" value="1"/>
</dbReference>
<sequence>MDLEQLFTFERVVREGSFSKAARSLNISQPTISARIQALENELGGTLFTRGGRVVTLTERGESFLPYARRAMSVLREGIEAAQFTGQSGSVMLAAMQSLSGSFLASTIERFYATHQRVHCFLHVAHSAEIIAMLTDGLVKLGLISYPFLAPHIKQLLRFSEPLHLMVGEAHPLARLPEVTLEDVRHLSNPLLSVRWGPSVDSYAEQLGLLPQPGLDLPFNTIRHLLLRGMGAAFLTRMTVAEDLDSGRIVQVEVKDLPPLYRESALVCLRGSTLSPAVRDFVQVMKDVAASMPGITRLVIEEKR</sequence>
<dbReference type="GO" id="GO:0003677">
    <property type="term" value="F:DNA binding"/>
    <property type="evidence" value="ECO:0007669"/>
    <property type="project" value="UniProtKB-KW"/>
</dbReference>
<protein>
    <submittedName>
        <fullName evidence="6">LysR family transcriptional regulator</fullName>
    </submittedName>
</protein>
<evidence type="ECO:0000259" key="5">
    <source>
        <dbReference type="PROSITE" id="PS50931"/>
    </source>
</evidence>
<keyword evidence="2" id="KW-0805">Transcription regulation</keyword>
<reference evidence="6" key="1">
    <citation type="submission" date="2018-12" db="EMBL/GenBank/DDBJ databases">
        <title>Novel natural products biosynthetic potential of the class Ktedonobacteria.</title>
        <authorList>
            <person name="Zheng Y."/>
            <person name="Saitou A."/>
            <person name="Wang C.M."/>
            <person name="Toyoda A."/>
            <person name="Minakuchi Y."/>
            <person name="Sekiguchi Y."/>
            <person name="Ueda K."/>
            <person name="Takano H."/>
            <person name="Sakai Y."/>
            <person name="Yokota A."/>
            <person name="Yabe S."/>
        </authorList>
    </citation>
    <scope>NUCLEOTIDE SEQUENCE</scope>
    <source>
        <strain evidence="6">COM3</strain>
    </source>
</reference>
<evidence type="ECO:0000256" key="4">
    <source>
        <dbReference type="ARBA" id="ARBA00023163"/>
    </source>
</evidence>
<evidence type="ECO:0000313" key="6">
    <source>
        <dbReference type="EMBL" id="BBH88682.1"/>
    </source>
</evidence>
<dbReference type="FunFam" id="1.10.10.10:FF:000001">
    <property type="entry name" value="LysR family transcriptional regulator"/>
    <property type="match status" value="1"/>
</dbReference>
<evidence type="ECO:0000256" key="1">
    <source>
        <dbReference type="ARBA" id="ARBA00009437"/>
    </source>
</evidence>
<accession>A0A455SP29</accession>
<feature type="domain" description="HTH lysR-type" evidence="5">
    <location>
        <begin position="1"/>
        <end position="58"/>
    </location>
</feature>
<name>A0A455SP29_9CHLR</name>
<dbReference type="PRINTS" id="PR00039">
    <property type="entry name" value="HTHLYSR"/>
</dbReference>
<dbReference type="GO" id="GO:0032993">
    <property type="term" value="C:protein-DNA complex"/>
    <property type="evidence" value="ECO:0007669"/>
    <property type="project" value="TreeGrafter"/>
</dbReference>
<dbReference type="InterPro" id="IPR036390">
    <property type="entry name" value="WH_DNA-bd_sf"/>
</dbReference>
<dbReference type="Gene3D" id="1.10.10.10">
    <property type="entry name" value="Winged helix-like DNA-binding domain superfamily/Winged helix DNA-binding domain"/>
    <property type="match status" value="1"/>
</dbReference>
<dbReference type="AlphaFoldDB" id="A0A455SP29"/>
<proteinExistence type="inferred from homology"/>
<dbReference type="PANTHER" id="PTHR30346">
    <property type="entry name" value="TRANSCRIPTIONAL DUAL REGULATOR HCAR-RELATED"/>
    <property type="match status" value="1"/>
</dbReference>
<evidence type="ECO:0000256" key="3">
    <source>
        <dbReference type="ARBA" id="ARBA00023125"/>
    </source>
</evidence>
<keyword evidence="3" id="KW-0238">DNA-binding</keyword>
<organism evidence="6">
    <name type="scientific">Thermosporothrix sp. COM3</name>
    <dbReference type="NCBI Taxonomy" id="2490863"/>
    <lineage>
        <taxon>Bacteria</taxon>
        <taxon>Bacillati</taxon>
        <taxon>Chloroflexota</taxon>
        <taxon>Ktedonobacteria</taxon>
        <taxon>Ktedonobacterales</taxon>
        <taxon>Thermosporotrichaceae</taxon>
        <taxon>Thermosporothrix</taxon>
    </lineage>
</organism>
<comment type="similarity">
    <text evidence="1">Belongs to the LysR transcriptional regulatory family.</text>
</comment>
<dbReference type="GO" id="GO:0003700">
    <property type="term" value="F:DNA-binding transcription factor activity"/>
    <property type="evidence" value="ECO:0007669"/>
    <property type="project" value="InterPro"/>
</dbReference>
<keyword evidence="4" id="KW-0804">Transcription</keyword>
<dbReference type="PROSITE" id="PS50931">
    <property type="entry name" value="HTH_LYSR"/>
    <property type="match status" value="1"/>
</dbReference>